<feature type="transmembrane region" description="Helical" evidence="1">
    <location>
        <begin position="303"/>
        <end position="325"/>
    </location>
</feature>
<dbReference type="EMBL" id="CAFBLP010000093">
    <property type="protein sequence ID" value="CAB4888925.1"/>
    <property type="molecule type" value="Genomic_DNA"/>
</dbReference>
<keyword evidence="1" id="KW-0812">Transmembrane</keyword>
<feature type="transmembrane region" description="Helical" evidence="1">
    <location>
        <begin position="133"/>
        <end position="150"/>
    </location>
</feature>
<feature type="transmembrane region" description="Helical" evidence="1">
    <location>
        <begin position="379"/>
        <end position="399"/>
    </location>
</feature>
<keyword evidence="1" id="KW-0472">Membrane</keyword>
<feature type="transmembrane region" description="Helical" evidence="1">
    <location>
        <begin position="187"/>
        <end position="207"/>
    </location>
</feature>
<keyword evidence="1" id="KW-1133">Transmembrane helix</keyword>
<feature type="transmembrane region" description="Helical" evidence="1">
    <location>
        <begin position="96"/>
        <end position="121"/>
    </location>
</feature>
<gene>
    <name evidence="2" type="ORF">UFOPK3376_02643</name>
</gene>
<protein>
    <submittedName>
        <fullName evidence="2">Unannotated protein</fullName>
    </submittedName>
</protein>
<sequence>MSVVDPEATAPAAVVAPAHRPAIDLVRAGALVMVVLGHLSLAIIDRHPDGSLRGANALALYPHLAWLSMLAPMPVFFCAAGWANTTASLRTAARRLRAIVGLGAVVVTVWSMASIIELLVVGHGDIVADGARIATQPLWFLAAYVPFTALGARLSRWAARPVVAVGLCLTALAALDIARCGFSAPKAIGWPGFFIAWGVPWLVGAWWRGASEAGRLHELRTGTALAAGSLVAAVALVRFAGYHPGLIDAVPGQRSNTTPPTLYTAVAALAQVGVLMMAAHTLDRIGTRFHRLIDRAGQAAVGVYAWHLSALALCAALLAAGVWAPERLSGWWWLSRPVWFAAVLGVTALFVAATSATRARVSKRHKQGRRREPSPTAPAPAKVLVGVAASTLGAGIVGLLGPRTLPTAVAGAACFLIGWVLLDPP</sequence>
<proteinExistence type="predicted"/>
<feature type="transmembrane region" description="Helical" evidence="1">
    <location>
        <begin position="219"/>
        <end position="241"/>
    </location>
</feature>
<evidence type="ECO:0000256" key="1">
    <source>
        <dbReference type="SAM" id="Phobius"/>
    </source>
</evidence>
<accession>A0A6J7F639</accession>
<name>A0A6J7F639_9ZZZZ</name>
<feature type="transmembrane region" description="Helical" evidence="1">
    <location>
        <begin position="157"/>
        <end position="175"/>
    </location>
</feature>
<organism evidence="2">
    <name type="scientific">freshwater metagenome</name>
    <dbReference type="NCBI Taxonomy" id="449393"/>
    <lineage>
        <taxon>unclassified sequences</taxon>
        <taxon>metagenomes</taxon>
        <taxon>ecological metagenomes</taxon>
    </lineage>
</organism>
<feature type="transmembrane region" description="Helical" evidence="1">
    <location>
        <begin position="405"/>
        <end position="422"/>
    </location>
</feature>
<dbReference type="AlphaFoldDB" id="A0A6J7F639"/>
<feature type="transmembrane region" description="Helical" evidence="1">
    <location>
        <begin position="261"/>
        <end position="282"/>
    </location>
</feature>
<evidence type="ECO:0000313" key="2">
    <source>
        <dbReference type="EMBL" id="CAB4888925.1"/>
    </source>
</evidence>
<feature type="transmembrane region" description="Helical" evidence="1">
    <location>
        <begin position="25"/>
        <end position="44"/>
    </location>
</feature>
<feature type="transmembrane region" description="Helical" evidence="1">
    <location>
        <begin position="337"/>
        <end position="358"/>
    </location>
</feature>
<reference evidence="2" key="1">
    <citation type="submission" date="2020-05" db="EMBL/GenBank/DDBJ databases">
        <authorList>
            <person name="Chiriac C."/>
            <person name="Salcher M."/>
            <person name="Ghai R."/>
            <person name="Kavagutti S V."/>
        </authorList>
    </citation>
    <scope>NUCLEOTIDE SEQUENCE</scope>
</reference>
<feature type="transmembrane region" description="Helical" evidence="1">
    <location>
        <begin position="64"/>
        <end position="84"/>
    </location>
</feature>